<evidence type="ECO:0000313" key="2">
    <source>
        <dbReference type="Proteomes" id="UP001162131"/>
    </source>
</evidence>
<reference evidence="1" key="1">
    <citation type="submission" date="2021-09" db="EMBL/GenBank/DDBJ databases">
        <authorList>
            <consortium name="AG Swart"/>
            <person name="Singh M."/>
            <person name="Singh A."/>
            <person name="Seah K."/>
            <person name="Emmerich C."/>
        </authorList>
    </citation>
    <scope>NUCLEOTIDE SEQUENCE</scope>
    <source>
        <strain evidence="1">ATCC30299</strain>
    </source>
</reference>
<sequence length="370" mass="42098">MNADPAYIYPSSKTKNSVLLYLNSSVLSIEAMKDELIQDFNAKLKSLTSKFSAEYNEISRIRLKYIELIKKIIETSQIIANSTSLADKILCLSTDPALESLLQIPFITQGIELGLSRPESSQNQIAAFQHNTKNLLKINLSNFKETKIELNTKSKANEHIIMCELPDNQIFCYGNWEPVGTTFIIDAENNIIELDDGKPCCSTYATLFEDSIYVFGGWKTKGERSNFAVKFSLQTAEWKDLAPLPISSTAVCSLAADNEIWLSGYNHQKLYSYSIEKNNYQEYIDLALNCNKIICRGDSLSIYVIESGGKIIKSEFDGYNWQLVGNILQFNDVISYYKLYMGSVYFLDYDYVLYAFNLGEKHLDMIKQFN</sequence>
<protein>
    <recommendedName>
        <fullName evidence="3">Kelch motif family protein</fullName>
    </recommendedName>
</protein>
<evidence type="ECO:0000313" key="1">
    <source>
        <dbReference type="EMBL" id="CAG9324609.1"/>
    </source>
</evidence>
<accession>A0AAU9J8V0</accession>
<keyword evidence="2" id="KW-1185">Reference proteome</keyword>
<dbReference type="EMBL" id="CAJZBQ010000036">
    <property type="protein sequence ID" value="CAG9324609.1"/>
    <property type="molecule type" value="Genomic_DNA"/>
</dbReference>
<comment type="caution">
    <text evidence="1">The sequence shown here is derived from an EMBL/GenBank/DDBJ whole genome shotgun (WGS) entry which is preliminary data.</text>
</comment>
<name>A0AAU9J8V0_9CILI</name>
<dbReference type="InterPro" id="IPR011043">
    <property type="entry name" value="Gal_Oxase/kelch_b-propeller"/>
</dbReference>
<evidence type="ECO:0008006" key="3">
    <source>
        <dbReference type="Google" id="ProtNLM"/>
    </source>
</evidence>
<dbReference type="SUPFAM" id="SSF50965">
    <property type="entry name" value="Galactose oxidase, central domain"/>
    <property type="match status" value="1"/>
</dbReference>
<gene>
    <name evidence="1" type="ORF">BSTOLATCC_MIC36395</name>
</gene>
<dbReference type="Proteomes" id="UP001162131">
    <property type="component" value="Unassembled WGS sequence"/>
</dbReference>
<proteinExistence type="predicted"/>
<dbReference type="AlphaFoldDB" id="A0AAU9J8V0"/>
<dbReference type="Gene3D" id="2.120.10.80">
    <property type="entry name" value="Kelch-type beta propeller"/>
    <property type="match status" value="1"/>
</dbReference>
<organism evidence="1 2">
    <name type="scientific">Blepharisma stoltei</name>
    <dbReference type="NCBI Taxonomy" id="1481888"/>
    <lineage>
        <taxon>Eukaryota</taxon>
        <taxon>Sar</taxon>
        <taxon>Alveolata</taxon>
        <taxon>Ciliophora</taxon>
        <taxon>Postciliodesmatophora</taxon>
        <taxon>Heterotrichea</taxon>
        <taxon>Heterotrichida</taxon>
        <taxon>Blepharismidae</taxon>
        <taxon>Blepharisma</taxon>
    </lineage>
</organism>
<dbReference type="InterPro" id="IPR015915">
    <property type="entry name" value="Kelch-typ_b-propeller"/>
</dbReference>